<dbReference type="AlphaFoldDB" id="A0A0H3XHT1"/>
<reference evidence="6" key="2">
    <citation type="submission" date="2015-06" db="EMBL/GenBank/DDBJ databases">
        <title>Complete genome sequence of Spiroplasma eriocheiris TDA-040725-5 (DSM 21848).</title>
        <authorList>
            <person name="Lo W.-S."/>
            <person name="Kuo C.-H."/>
        </authorList>
    </citation>
    <scope>NUCLEOTIDE SEQUENCE [LARGE SCALE GENOMIC DNA]</scope>
    <source>
        <strain evidence="6">TDA-040725-5</strain>
    </source>
</reference>
<dbReference type="CDD" id="cd03230">
    <property type="entry name" value="ABC_DR_subfamily_A"/>
    <property type="match status" value="1"/>
</dbReference>
<evidence type="ECO:0000313" key="5">
    <source>
        <dbReference type="EMBL" id="AKM54338.1"/>
    </source>
</evidence>
<keyword evidence="3 5" id="KW-0067">ATP-binding</keyword>
<dbReference type="InterPro" id="IPR051782">
    <property type="entry name" value="ABC_Transporter_VariousFunc"/>
</dbReference>
<organism evidence="5 6">
    <name type="scientific">Spiroplasma eriocheiris</name>
    <dbReference type="NCBI Taxonomy" id="315358"/>
    <lineage>
        <taxon>Bacteria</taxon>
        <taxon>Bacillati</taxon>
        <taxon>Mycoplasmatota</taxon>
        <taxon>Mollicutes</taxon>
        <taxon>Entomoplasmatales</taxon>
        <taxon>Spiroplasmataceae</taxon>
        <taxon>Spiroplasma</taxon>
    </lineage>
</organism>
<dbReference type="GO" id="GO:0005524">
    <property type="term" value="F:ATP binding"/>
    <property type="evidence" value="ECO:0007669"/>
    <property type="project" value="UniProtKB-KW"/>
</dbReference>
<dbReference type="GO" id="GO:0016887">
    <property type="term" value="F:ATP hydrolysis activity"/>
    <property type="evidence" value="ECO:0007669"/>
    <property type="project" value="InterPro"/>
</dbReference>
<evidence type="ECO:0000259" key="4">
    <source>
        <dbReference type="PROSITE" id="PS50893"/>
    </source>
</evidence>
<reference evidence="5 6" key="1">
    <citation type="journal article" date="2015" name="Genome Biol. Evol.">
        <title>Found and Lost: The Fates of Horizontally Acquired Genes in Arthropod-Symbiotic Spiroplasma.</title>
        <authorList>
            <person name="Lo W.S."/>
            <person name="Gasparich G.E."/>
            <person name="Kuo C.H."/>
        </authorList>
    </citation>
    <scope>NUCLEOTIDE SEQUENCE [LARGE SCALE GENOMIC DNA]</scope>
    <source>
        <strain evidence="6">TDA-040725-5</strain>
    </source>
</reference>
<dbReference type="InterPro" id="IPR003593">
    <property type="entry name" value="AAA+_ATPase"/>
</dbReference>
<dbReference type="EMBL" id="CP011856">
    <property type="protein sequence ID" value="AKM54338.1"/>
    <property type="molecule type" value="Genomic_DNA"/>
</dbReference>
<evidence type="ECO:0000256" key="3">
    <source>
        <dbReference type="ARBA" id="ARBA00022840"/>
    </source>
</evidence>
<dbReference type="STRING" id="315358.SERIO_v1c07760"/>
<dbReference type="RefSeq" id="WP_079450796.1">
    <property type="nucleotide sequence ID" value="NZ_CP011856.1"/>
</dbReference>
<keyword evidence="1" id="KW-0813">Transport</keyword>
<dbReference type="InterPro" id="IPR017871">
    <property type="entry name" value="ABC_transporter-like_CS"/>
</dbReference>
<name>A0A0H3XHT1_9MOLU</name>
<dbReference type="PROSITE" id="PS00211">
    <property type="entry name" value="ABC_TRANSPORTER_1"/>
    <property type="match status" value="1"/>
</dbReference>
<keyword evidence="2" id="KW-0547">Nucleotide-binding</keyword>
<dbReference type="Proteomes" id="UP000035661">
    <property type="component" value="Chromosome"/>
</dbReference>
<evidence type="ECO:0000256" key="1">
    <source>
        <dbReference type="ARBA" id="ARBA00022448"/>
    </source>
</evidence>
<protein>
    <submittedName>
        <fullName evidence="5">ABC transporter ATP-binding protein</fullName>
    </submittedName>
</protein>
<keyword evidence="6" id="KW-1185">Reference proteome</keyword>
<sequence length="319" mass="36493">MEKQNSLKLPTVNSIVPRGQPIIIVKNFVRKFRKNKIGPFNFIVTQGKLHTILGASGSGKTVLIKSLIGGLKGYKGSITIEGKKAGSIAAKEKIGYVPEYITFPENISAWSFLKNFGKANGVNGKYLYYRLEYLMKSLKIWDSRHRDVNSFSSGMKKRVMIIQGIIHDPDILILDEPEAGLDVENREKIIKYLKSLTLKGKTVFFSSHLLNEIKDYIDEFTMMMNGTQYYTGSLKQFNIKNTYFIECNKPNLLSQYLTTRQVPNWYDKNANRLFFIIPSPLALYYVTNFAIQQKIIVNKISPADFSFNFLNHRIASNKK</sequence>
<dbReference type="PANTHER" id="PTHR42939">
    <property type="entry name" value="ABC TRANSPORTER ATP-BINDING PROTEIN ALBC-RELATED"/>
    <property type="match status" value="1"/>
</dbReference>
<dbReference type="SMART" id="SM00382">
    <property type="entry name" value="AAA"/>
    <property type="match status" value="1"/>
</dbReference>
<gene>
    <name evidence="5" type="ORF">SERIO_v1c07760</name>
</gene>
<dbReference type="PATRIC" id="fig|743698.3.peg.779"/>
<dbReference type="InterPro" id="IPR003439">
    <property type="entry name" value="ABC_transporter-like_ATP-bd"/>
</dbReference>
<evidence type="ECO:0000313" key="6">
    <source>
        <dbReference type="Proteomes" id="UP000035661"/>
    </source>
</evidence>
<dbReference type="Gene3D" id="3.40.50.300">
    <property type="entry name" value="P-loop containing nucleotide triphosphate hydrolases"/>
    <property type="match status" value="1"/>
</dbReference>
<dbReference type="InterPro" id="IPR027417">
    <property type="entry name" value="P-loop_NTPase"/>
</dbReference>
<dbReference type="Pfam" id="PF00005">
    <property type="entry name" value="ABC_tran"/>
    <property type="match status" value="1"/>
</dbReference>
<evidence type="ECO:0000256" key="2">
    <source>
        <dbReference type="ARBA" id="ARBA00022741"/>
    </source>
</evidence>
<dbReference type="PROSITE" id="PS50893">
    <property type="entry name" value="ABC_TRANSPORTER_2"/>
    <property type="match status" value="1"/>
</dbReference>
<dbReference type="KEGG" id="seri:SERIO_v1c07760"/>
<dbReference type="PANTHER" id="PTHR42939:SF1">
    <property type="entry name" value="ABC TRANSPORTER ATP-BINDING PROTEIN ALBC-RELATED"/>
    <property type="match status" value="1"/>
</dbReference>
<proteinExistence type="predicted"/>
<dbReference type="SUPFAM" id="SSF52540">
    <property type="entry name" value="P-loop containing nucleoside triphosphate hydrolases"/>
    <property type="match status" value="1"/>
</dbReference>
<accession>A0A0H3XHT1</accession>
<feature type="domain" description="ABC transporter" evidence="4">
    <location>
        <begin position="7"/>
        <end position="250"/>
    </location>
</feature>